<dbReference type="CDD" id="cd02970">
    <property type="entry name" value="PRX_like2"/>
    <property type="match status" value="1"/>
</dbReference>
<dbReference type="InterPro" id="IPR050924">
    <property type="entry name" value="Peroxiredoxin_BCP/PrxQ"/>
</dbReference>
<keyword evidence="7" id="KW-0676">Redox-active center</keyword>
<keyword evidence="3" id="KW-0575">Peroxidase</keyword>
<dbReference type="EMBL" id="BJYZ01000006">
    <property type="protein sequence ID" value="GEO37382.1"/>
    <property type="molecule type" value="Genomic_DNA"/>
</dbReference>
<keyword evidence="14" id="KW-1185">Reference proteome</keyword>
<keyword evidence="5" id="KW-0560">Oxidoreductase</keyword>
<dbReference type="Proteomes" id="UP000321523">
    <property type="component" value="Unassembled WGS sequence"/>
</dbReference>
<dbReference type="RefSeq" id="WP_044427046.1">
    <property type="nucleotide sequence ID" value="NZ_BJYZ01000006.1"/>
</dbReference>
<comment type="function">
    <text evidence="1">Thiol-specific peroxidase that catalyzes the reduction of hydrogen peroxide and organic hydroperoxides to water and alcohols, respectively. Plays a role in cell protection against oxidative stress by detoxifying peroxides and as sensor of hydrogen peroxide-mediated signaling events.</text>
</comment>
<comment type="caution">
    <text evidence="13">The sequence shown here is derived from an EMBL/GenBank/DDBJ whole genome shotgun (WGS) entry which is preliminary data.</text>
</comment>
<dbReference type="GO" id="GO:0034599">
    <property type="term" value="P:cellular response to oxidative stress"/>
    <property type="evidence" value="ECO:0007669"/>
    <property type="project" value="TreeGrafter"/>
</dbReference>
<dbReference type="PANTHER" id="PTHR42801:SF7">
    <property type="entry name" value="SLL1159 PROTEIN"/>
    <property type="match status" value="1"/>
</dbReference>
<dbReference type="PROSITE" id="PS51352">
    <property type="entry name" value="THIOREDOXIN_2"/>
    <property type="match status" value="1"/>
</dbReference>
<evidence type="ECO:0000313" key="14">
    <source>
        <dbReference type="Proteomes" id="UP000321523"/>
    </source>
</evidence>
<keyword evidence="4" id="KW-0049">Antioxidant</keyword>
<comment type="similarity">
    <text evidence="9">Belongs to the peroxiredoxin family. BCP/PrxQ subfamily.</text>
</comment>
<evidence type="ECO:0000256" key="8">
    <source>
        <dbReference type="ARBA" id="ARBA00032824"/>
    </source>
</evidence>
<dbReference type="AlphaFoldDB" id="A0A512DLM7"/>
<evidence type="ECO:0000256" key="2">
    <source>
        <dbReference type="ARBA" id="ARBA00013017"/>
    </source>
</evidence>
<reference evidence="13 14" key="1">
    <citation type="submission" date="2019-07" db="EMBL/GenBank/DDBJ databases">
        <title>Whole genome shotgun sequence of Skermanella aerolata NBRC 106429.</title>
        <authorList>
            <person name="Hosoyama A."/>
            <person name="Uohara A."/>
            <person name="Ohji S."/>
            <person name="Ichikawa N."/>
        </authorList>
    </citation>
    <scope>NUCLEOTIDE SEQUENCE [LARGE SCALE GENOMIC DNA]</scope>
    <source>
        <strain evidence="13 14">NBRC 106429</strain>
    </source>
</reference>
<evidence type="ECO:0000256" key="3">
    <source>
        <dbReference type="ARBA" id="ARBA00022559"/>
    </source>
</evidence>
<dbReference type="PANTHER" id="PTHR42801">
    <property type="entry name" value="THIOREDOXIN-DEPENDENT PEROXIDE REDUCTASE"/>
    <property type="match status" value="1"/>
</dbReference>
<evidence type="ECO:0000256" key="10">
    <source>
        <dbReference type="ARBA" id="ARBA00042639"/>
    </source>
</evidence>
<protein>
    <recommendedName>
        <fullName evidence="2">thioredoxin-dependent peroxiredoxin</fullName>
        <ecNumber evidence="2">1.11.1.24</ecNumber>
    </recommendedName>
    <alternativeName>
        <fullName evidence="8">Thioredoxin peroxidase</fullName>
    </alternativeName>
    <alternativeName>
        <fullName evidence="10">Thioredoxin-dependent peroxiredoxin Bcp</fullName>
    </alternativeName>
</protein>
<evidence type="ECO:0000256" key="11">
    <source>
        <dbReference type="ARBA" id="ARBA00049091"/>
    </source>
</evidence>
<evidence type="ECO:0000256" key="7">
    <source>
        <dbReference type="ARBA" id="ARBA00023284"/>
    </source>
</evidence>
<evidence type="ECO:0000256" key="4">
    <source>
        <dbReference type="ARBA" id="ARBA00022862"/>
    </source>
</evidence>
<dbReference type="Gene3D" id="3.40.30.10">
    <property type="entry name" value="Glutaredoxin"/>
    <property type="match status" value="1"/>
</dbReference>
<dbReference type="EC" id="1.11.1.24" evidence="2"/>
<sequence length="216" mass="23623">MTMEGLGQRLEETRRSVNPSWDVLYDRFVEGLRAAGAASGSPKPGDTLTPFALPDSQGRYVSSPELLERGPLVVSFYRGGWCPYCVTEMTAWAEAVPAIHDLGASFVAVTGETGGEAEALRRKLELDGQVLVDVDHGLALQLGLVVRVTDEVRKAYLDFGLDLAKRYGSDAWFIPVPATYVIDRQGVVRFAEADVDFRHRAEPEAVLAVLRELALS</sequence>
<evidence type="ECO:0000256" key="1">
    <source>
        <dbReference type="ARBA" id="ARBA00003330"/>
    </source>
</evidence>
<evidence type="ECO:0000313" key="13">
    <source>
        <dbReference type="EMBL" id="GEO37382.1"/>
    </source>
</evidence>
<dbReference type="InterPro" id="IPR013766">
    <property type="entry name" value="Thioredoxin_domain"/>
</dbReference>
<dbReference type="GO" id="GO:0005737">
    <property type="term" value="C:cytoplasm"/>
    <property type="evidence" value="ECO:0007669"/>
    <property type="project" value="TreeGrafter"/>
</dbReference>
<feature type="domain" description="Thioredoxin" evidence="12">
    <location>
        <begin position="42"/>
        <end position="215"/>
    </location>
</feature>
<organism evidence="13 14">
    <name type="scientific">Skermanella aerolata</name>
    <dbReference type="NCBI Taxonomy" id="393310"/>
    <lineage>
        <taxon>Bacteria</taxon>
        <taxon>Pseudomonadati</taxon>
        <taxon>Pseudomonadota</taxon>
        <taxon>Alphaproteobacteria</taxon>
        <taxon>Rhodospirillales</taxon>
        <taxon>Azospirillaceae</taxon>
        <taxon>Skermanella</taxon>
    </lineage>
</organism>
<dbReference type="GO" id="GO:0008379">
    <property type="term" value="F:thioredoxin peroxidase activity"/>
    <property type="evidence" value="ECO:0007669"/>
    <property type="project" value="TreeGrafter"/>
</dbReference>
<evidence type="ECO:0000256" key="9">
    <source>
        <dbReference type="ARBA" id="ARBA00038489"/>
    </source>
</evidence>
<dbReference type="InterPro" id="IPR000866">
    <property type="entry name" value="AhpC/TSA"/>
</dbReference>
<comment type="catalytic activity">
    <reaction evidence="11">
        <text>a hydroperoxide + [thioredoxin]-dithiol = an alcohol + [thioredoxin]-disulfide + H2O</text>
        <dbReference type="Rhea" id="RHEA:62620"/>
        <dbReference type="Rhea" id="RHEA-COMP:10698"/>
        <dbReference type="Rhea" id="RHEA-COMP:10700"/>
        <dbReference type="ChEBI" id="CHEBI:15377"/>
        <dbReference type="ChEBI" id="CHEBI:29950"/>
        <dbReference type="ChEBI" id="CHEBI:30879"/>
        <dbReference type="ChEBI" id="CHEBI:35924"/>
        <dbReference type="ChEBI" id="CHEBI:50058"/>
        <dbReference type="EC" id="1.11.1.24"/>
    </reaction>
</comment>
<evidence type="ECO:0000259" key="12">
    <source>
        <dbReference type="PROSITE" id="PS51352"/>
    </source>
</evidence>
<evidence type="ECO:0000256" key="5">
    <source>
        <dbReference type="ARBA" id="ARBA00023002"/>
    </source>
</evidence>
<accession>A0A512DLM7</accession>
<keyword evidence="6" id="KW-1015">Disulfide bond</keyword>
<evidence type="ECO:0000256" key="6">
    <source>
        <dbReference type="ARBA" id="ARBA00023157"/>
    </source>
</evidence>
<dbReference type="SUPFAM" id="SSF52833">
    <property type="entry name" value="Thioredoxin-like"/>
    <property type="match status" value="1"/>
</dbReference>
<gene>
    <name evidence="13" type="ORF">SAE02_15300</name>
</gene>
<dbReference type="GO" id="GO:0045454">
    <property type="term" value="P:cell redox homeostasis"/>
    <property type="evidence" value="ECO:0007669"/>
    <property type="project" value="TreeGrafter"/>
</dbReference>
<proteinExistence type="inferred from homology"/>
<dbReference type="Pfam" id="PF00578">
    <property type="entry name" value="AhpC-TSA"/>
    <property type="match status" value="1"/>
</dbReference>
<dbReference type="InterPro" id="IPR036249">
    <property type="entry name" value="Thioredoxin-like_sf"/>
</dbReference>
<name>A0A512DLM7_9PROT</name>